<comment type="catalytic activity">
    <reaction evidence="9">
        <text>L-seryl-[protein] + ATP = O-phospho-L-seryl-[protein] + ADP + H(+)</text>
        <dbReference type="Rhea" id="RHEA:17989"/>
        <dbReference type="Rhea" id="RHEA-COMP:9863"/>
        <dbReference type="Rhea" id="RHEA-COMP:11604"/>
        <dbReference type="ChEBI" id="CHEBI:15378"/>
        <dbReference type="ChEBI" id="CHEBI:29999"/>
        <dbReference type="ChEBI" id="CHEBI:30616"/>
        <dbReference type="ChEBI" id="CHEBI:83421"/>
        <dbReference type="ChEBI" id="CHEBI:456216"/>
        <dbReference type="EC" id="2.7.11.22"/>
    </reaction>
</comment>
<dbReference type="InterPro" id="IPR008271">
    <property type="entry name" value="Ser/Thr_kinase_AS"/>
</dbReference>
<gene>
    <name evidence="12" type="ORF">CERZMDRAFT_86937</name>
</gene>
<feature type="region of interest" description="Disordered" evidence="10">
    <location>
        <begin position="337"/>
        <end position="362"/>
    </location>
</feature>
<dbReference type="OrthoDB" id="1732493at2759"/>
<sequence>MASRWADTEEDKAADARRKAEKESKKRLKAEKQRKAEEAQRAAAARTNGQGGDDVERPAKRRRLSQDGGLGAEEAPQERKLMQFHAPTWQPTRSVERFDLLNHIEEGSYGRVSRAREQATGEIVAMKKLKMDPIRDGGFPVTALREIQTLQACKHRHIVNLREVVIGQSHYPQDVYLVMDFLEHDLKTLQEDMDEPFLPSETKTLMLQLCSAVDFLHSHWILHRDLKTSNILMNNRGEIKLADFGMARFVGDPAPSNLTQLVVTLWYRAPELLLGTTTYDSAIDIWSLGCIFGELVTREPLFQGKNEVDQLSKIFSLCGIPTTQTWPDFKRLPNARTLRLPSSSSSSSSHSTNNTCSSLRPKFPTLPTQALNLLTTLLSLNPSTRPSTKQILSHPYFISEAPRPKPTEMFPTFPSKAGQERRRKRRETPNAPVRGAAPGLGGGGGGGGGEEKGQGQGQQVVDFSSIFAGRDEEVRGAGFQLKVG</sequence>
<accession>A0A6A6F8L2</accession>
<dbReference type="Gene3D" id="1.10.510.10">
    <property type="entry name" value="Transferase(Phosphotransferase) domain 1"/>
    <property type="match status" value="1"/>
</dbReference>
<dbReference type="EC" id="2.7.11.22" evidence="2"/>
<dbReference type="GO" id="GO:0005634">
    <property type="term" value="C:nucleus"/>
    <property type="evidence" value="ECO:0007669"/>
    <property type="project" value="TreeGrafter"/>
</dbReference>
<feature type="compositionally biased region" description="Low complexity" evidence="10">
    <location>
        <begin position="342"/>
        <end position="358"/>
    </location>
</feature>
<dbReference type="EMBL" id="ML992686">
    <property type="protein sequence ID" value="KAF2209631.1"/>
    <property type="molecule type" value="Genomic_DNA"/>
</dbReference>
<proteinExistence type="inferred from homology"/>
<dbReference type="GO" id="GO:0004693">
    <property type="term" value="F:cyclin-dependent protein serine/threonine kinase activity"/>
    <property type="evidence" value="ECO:0007669"/>
    <property type="project" value="UniProtKB-EC"/>
</dbReference>
<dbReference type="SUPFAM" id="SSF56112">
    <property type="entry name" value="Protein kinase-like (PK-like)"/>
    <property type="match status" value="1"/>
</dbReference>
<evidence type="ECO:0000313" key="13">
    <source>
        <dbReference type="Proteomes" id="UP000799539"/>
    </source>
</evidence>
<dbReference type="Proteomes" id="UP000799539">
    <property type="component" value="Unassembled WGS sequence"/>
</dbReference>
<evidence type="ECO:0000256" key="9">
    <source>
        <dbReference type="ARBA" id="ARBA00048367"/>
    </source>
</evidence>
<dbReference type="FunFam" id="3.30.200.20:FF:000054">
    <property type="entry name" value="Cyclin-dependent kinase 11B"/>
    <property type="match status" value="1"/>
</dbReference>
<evidence type="ECO:0000313" key="12">
    <source>
        <dbReference type="EMBL" id="KAF2209631.1"/>
    </source>
</evidence>
<evidence type="ECO:0000259" key="11">
    <source>
        <dbReference type="PROSITE" id="PS50011"/>
    </source>
</evidence>
<keyword evidence="13" id="KW-1185">Reference proteome</keyword>
<dbReference type="GO" id="GO:0007346">
    <property type="term" value="P:regulation of mitotic cell cycle"/>
    <property type="evidence" value="ECO:0007669"/>
    <property type="project" value="TreeGrafter"/>
</dbReference>
<evidence type="ECO:0000256" key="1">
    <source>
        <dbReference type="ARBA" id="ARBA00006485"/>
    </source>
</evidence>
<feature type="compositionally biased region" description="Gly residues" evidence="10">
    <location>
        <begin position="438"/>
        <end position="448"/>
    </location>
</feature>
<keyword evidence="3" id="KW-0723">Serine/threonine-protein kinase</keyword>
<evidence type="ECO:0000256" key="6">
    <source>
        <dbReference type="ARBA" id="ARBA00022777"/>
    </source>
</evidence>
<feature type="domain" description="Protein kinase" evidence="11">
    <location>
        <begin position="98"/>
        <end position="397"/>
    </location>
</feature>
<protein>
    <recommendedName>
        <fullName evidence="2">cyclin-dependent kinase</fullName>
        <ecNumber evidence="2">2.7.11.22</ecNumber>
    </recommendedName>
</protein>
<feature type="region of interest" description="Disordered" evidence="10">
    <location>
        <begin position="1"/>
        <end position="79"/>
    </location>
</feature>
<keyword evidence="5" id="KW-0547">Nucleotide-binding</keyword>
<evidence type="ECO:0000256" key="7">
    <source>
        <dbReference type="ARBA" id="ARBA00022840"/>
    </source>
</evidence>
<evidence type="ECO:0000256" key="3">
    <source>
        <dbReference type="ARBA" id="ARBA00022527"/>
    </source>
</evidence>
<comment type="similarity">
    <text evidence="1">Belongs to the protein kinase superfamily. CMGC Ser/Thr protein kinase family. CDC2/CDKX subfamily.</text>
</comment>
<dbReference type="FunFam" id="1.10.510.10:FF:000624">
    <property type="entry name" value="Mitogen-activated protein kinase"/>
    <property type="match status" value="1"/>
</dbReference>
<keyword evidence="6" id="KW-0418">Kinase</keyword>
<dbReference type="AlphaFoldDB" id="A0A6A6F8L2"/>
<dbReference type="Pfam" id="PF00069">
    <property type="entry name" value="Pkinase"/>
    <property type="match status" value="1"/>
</dbReference>
<dbReference type="Gene3D" id="3.30.200.20">
    <property type="entry name" value="Phosphorylase Kinase, domain 1"/>
    <property type="match status" value="1"/>
</dbReference>
<comment type="catalytic activity">
    <reaction evidence="8">
        <text>L-threonyl-[protein] + ATP = O-phospho-L-threonyl-[protein] + ADP + H(+)</text>
        <dbReference type="Rhea" id="RHEA:46608"/>
        <dbReference type="Rhea" id="RHEA-COMP:11060"/>
        <dbReference type="Rhea" id="RHEA-COMP:11605"/>
        <dbReference type="ChEBI" id="CHEBI:15378"/>
        <dbReference type="ChEBI" id="CHEBI:30013"/>
        <dbReference type="ChEBI" id="CHEBI:30616"/>
        <dbReference type="ChEBI" id="CHEBI:61977"/>
        <dbReference type="ChEBI" id="CHEBI:456216"/>
        <dbReference type="EC" id="2.7.11.22"/>
    </reaction>
</comment>
<dbReference type="PANTHER" id="PTHR24056">
    <property type="entry name" value="CELL DIVISION PROTEIN KINASE"/>
    <property type="match status" value="1"/>
</dbReference>
<evidence type="ECO:0000256" key="5">
    <source>
        <dbReference type="ARBA" id="ARBA00022741"/>
    </source>
</evidence>
<dbReference type="InterPro" id="IPR011009">
    <property type="entry name" value="Kinase-like_dom_sf"/>
</dbReference>
<dbReference type="PANTHER" id="PTHR24056:SF107">
    <property type="entry name" value="CYCLIN-DEPENDENT KINASE 11A-RELATED"/>
    <property type="match status" value="1"/>
</dbReference>
<dbReference type="GO" id="GO:0005524">
    <property type="term" value="F:ATP binding"/>
    <property type="evidence" value="ECO:0007669"/>
    <property type="project" value="UniProtKB-KW"/>
</dbReference>
<feature type="compositionally biased region" description="Basic and acidic residues" evidence="10">
    <location>
        <begin position="11"/>
        <end position="40"/>
    </location>
</feature>
<dbReference type="PROSITE" id="PS50011">
    <property type="entry name" value="PROTEIN_KINASE_DOM"/>
    <property type="match status" value="1"/>
</dbReference>
<keyword evidence="7" id="KW-0067">ATP-binding</keyword>
<evidence type="ECO:0000256" key="10">
    <source>
        <dbReference type="SAM" id="MobiDB-lite"/>
    </source>
</evidence>
<dbReference type="InterPro" id="IPR050108">
    <property type="entry name" value="CDK"/>
</dbReference>
<name>A0A6A6F8L2_9PEZI</name>
<dbReference type="InterPro" id="IPR000719">
    <property type="entry name" value="Prot_kinase_dom"/>
</dbReference>
<evidence type="ECO:0000256" key="2">
    <source>
        <dbReference type="ARBA" id="ARBA00012425"/>
    </source>
</evidence>
<evidence type="ECO:0000256" key="8">
    <source>
        <dbReference type="ARBA" id="ARBA00047811"/>
    </source>
</evidence>
<organism evidence="12 13">
    <name type="scientific">Cercospora zeae-maydis SCOH1-5</name>
    <dbReference type="NCBI Taxonomy" id="717836"/>
    <lineage>
        <taxon>Eukaryota</taxon>
        <taxon>Fungi</taxon>
        <taxon>Dikarya</taxon>
        <taxon>Ascomycota</taxon>
        <taxon>Pezizomycotina</taxon>
        <taxon>Dothideomycetes</taxon>
        <taxon>Dothideomycetidae</taxon>
        <taxon>Mycosphaerellales</taxon>
        <taxon>Mycosphaerellaceae</taxon>
        <taxon>Cercospora</taxon>
    </lineage>
</organism>
<evidence type="ECO:0000256" key="4">
    <source>
        <dbReference type="ARBA" id="ARBA00022679"/>
    </source>
</evidence>
<dbReference type="PROSITE" id="PS00108">
    <property type="entry name" value="PROTEIN_KINASE_ST"/>
    <property type="match status" value="1"/>
</dbReference>
<dbReference type="SMART" id="SM00220">
    <property type="entry name" value="S_TKc"/>
    <property type="match status" value="1"/>
</dbReference>
<feature type="region of interest" description="Disordered" evidence="10">
    <location>
        <begin position="399"/>
        <end position="461"/>
    </location>
</feature>
<reference evidence="12" key="1">
    <citation type="journal article" date="2020" name="Stud. Mycol.">
        <title>101 Dothideomycetes genomes: a test case for predicting lifestyles and emergence of pathogens.</title>
        <authorList>
            <person name="Haridas S."/>
            <person name="Albert R."/>
            <person name="Binder M."/>
            <person name="Bloem J."/>
            <person name="Labutti K."/>
            <person name="Salamov A."/>
            <person name="Andreopoulos B."/>
            <person name="Baker S."/>
            <person name="Barry K."/>
            <person name="Bills G."/>
            <person name="Bluhm B."/>
            <person name="Cannon C."/>
            <person name="Castanera R."/>
            <person name="Culley D."/>
            <person name="Daum C."/>
            <person name="Ezra D."/>
            <person name="Gonzalez J."/>
            <person name="Henrissat B."/>
            <person name="Kuo A."/>
            <person name="Liang C."/>
            <person name="Lipzen A."/>
            <person name="Lutzoni F."/>
            <person name="Magnuson J."/>
            <person name="Mondo S."/>
            <person name="Nolan M."/>
            <person name="Ohm R."/>
            <person name="Pangilinan J."/>
            <person name="Park H.-J."/>
            <person name="Ramirez L."/>
            <person name="Alfaro M."/>
            <person name="Sun H."/>
            <person name="Tritt A."/>
            <person name="Yoshinaga Y."/>
            <person name="Zwiers L.-H."/>
            <person name="Turgeon B."/>
            <person name="Goodwin S."/>
            <person name="Spatafora J."/>
            <person name="Crous P."/>
            <person name="Grigoriev I."/>
        </authorList>
    </citation>
    <scope>NUCLEOTIDE SEQUENCE</scope>
    <source>
        <strain evidence="12">SCOH1-5</strain>
    </source>
</reference>
<keyword evidence="4" id="KW-0808">Transferase</keyword>